<dbReference type="InterPro" id="IPR023214">
    <property type="entry name" value="HAD_sf"/>
</dbReference>
<evidence type="ECO:0000313" key="3">
    <source>
        <dbReference type="Proteomes" id="UP000029986"/>
    </source>
</evidence>
<reference evidence="2 3" key="1">
    <citation type="journal article" date="2014" name="Gut Pathog.">
        <title>Gene clusters of Hafnia alvei strain FB1 important in survival and pathogenesis: a draft genome perspective.</title>
        <authorList>
            <person name="Tan J.Y."/>
            <person name="Yin W.F."/>
            <person name="Chan K.G."/>
        </authorList>
    </citation>
    <scope>NUCLEOTIDE SEQUENCE [LARGE SCALE GENOMIC DNA]</scope>
    <source>
        <strain evidence="2 3">FB1</strain>
    </source>
</reference>
<dbReference type="Pfam" id="PF13419">
    <property type="entry name" value="HAD_2"/>
    <property type="match status" value="1"/>
</dbReference>
<dbReference type="Gene3D" id="3.40.50.1000">
    <property type="entry name" value="HAD superfamily/HAD-like"/>
    <property type="match status" value="1"/>
</dbReference>
<dbReference type="InterPro" id="IPR036412">
    <property type="entry name" value="HAD-like_sf"/>
</dbReference>
<dbReference type="InterPro" id="IPR051806">
    <property type="entry name" value="HAD-like_SPP"/>
</dbReference>
<dbReference type="Gene3D" id="1.10.150.240">
    <property type="entry name" value="Putative phosphatase, domain 2"/>
    <property type="match status" value="1"/>
</dbReference>
<accession>A0A097R642</accession>
<dbReference type="PANTHER" id="PTHR43481:SF4">
    <property type="entry name" value="GLYCEROL-1-PHOSPHATE PHOSPHOHYDROLASE 1-RELATED"/>
    <property type="match status" value="1"/>
</dbReference>
<dbReference type="NCBIfam" id="TIGR01509">
    <property type="entry name" value="HAD-SF-IA-v3"/>
    <property type="match status" value="1"/>
</dbReference>
<dbReference type="SUPFAM" id="SSF56784">
    <property type="entry name" value="HAD-like"/>
    <property type="match status" value="1"/>
</dbReference>
<gene>
    <name evidence="2" type="ORF">AT03_18530</name>
</gene>
<dbReference type="OrthoDB" id="9800058at2"/>
<organism evidence="2 3">
    <name type="scientific">Hafnia alvei FB1</name>
    <dbReference type="NCBI Taxonomy" id="1453496"/>
    <lineage>
        <taxon>Bacteria</taxon>
        <taxon>Pseudomonadati</taxon>
        <taxon>Pseudomonadota</taxon>
        <taxon>Gammaproteobacteria</taxon>
        <taxon>Enterobacterales</taxon>
        <taxon>Hafniaceae</taxon>
        <taxon>Hafnia</taxon>
    </lineage>
</organism>
<dbReference type="PANTHER" id="PTHR43481">
    <property type="entry name" value="FRUCTOSE-1-PHOSPHATE PHOSPHATASE"/>
    <property type="match status" value="1"/>
</dbReference>
<dbReference type="GO" id="GO:0046872">
    <property type="term" value="F:metal ion binding"/>
    <property type="evidence" value="ECO:0007669"/>
    <property type="project" value="UniProtKB-KW"/>
</dbReference>
<dbReference type="InterPro" id="IPR023198">
    <property type="entry name" value="PGP-like_dom2"/>
</dbReference>
<sequence>MWKKQFAAVFLDMDGALLDSGNHAQQVWMQWAQQHGIDEALLGEQIHSQRVQEIVRRLAPHLDTLQEVNALEAALLQMTQRHQSQLQQGVSELLQSLGETPWGVVTQSHRARAEAQLQQAGMQRPPLVVGAEQVSSGRPDPEPYLLAASFYGVDPRDCLVFESDEAGIKAAQAAGMTVIAITNRHQRHHLQRADVVISGWRSIILHPQRQGIVIEVVA</sequence>
<dbReference type="GO" id="GO:0050308">
    <property type="term" value="F:sugar-phosphatase activity"/>
    <property type="evidence" value="ECO:0007669"/>
    <property type="project" value="TreeGrafter"/>
</dbReference>
<evidence type="ECO:0000256" key="1">
    <source>
        <dbReference type="ARBA" id="ARBA00022723"/>
    </source>
</evidence>
<dbReference type="KEGG" id="hav:AT03_18530"/>
<keyword evidence="3" id="KW-1185">Reference proteome</keyword>
<protein>
    <submittedName>
        <fullName evidence="2">Haloacid dehalogenase</fullName>
    </submittedName>
</protein>
<dbReference type="RefSeq" id="WP_025801406.1">
    <property type="nucleotide sequence ID" value="NZ_CP009706.1"/>
</dbReference>
<dbReference type="InterPro" id="IPR006439">
    <property type="entry name" value="HAD-SF_hydro_IA"/>
</dbReference>
<dbReference type="Proteomes" id="UP000029986">
    <property type="component" value="Chromosome"/>
</dbReference>
<dbReference type="AlphaFoldDB" id="A0A097R642"/>
<dbReference type="EMBL" id="CP009706">
    <property type="protein sequence ID" value="AIU74196.1"/>
    <property type="molecule type" value="Genomic_DNA"/>
</dbReference>
<dbReference type="SFLD" id="SFLDG01129">
    <property type="entry name" value="C1.5:_HAD__Beta-PGM__Phosphata"/>
    <property type="match status" value="1"/>
</dbReference>
<evidence type="ECO:0000313" key="2">
    <source>
        <dbReference type="EMBL" id="AIU74196.1"/>
    </source>
</evidence>
<keyword evidence="1" id="KW-0479">Metal-binding</keyword>
<dbReference type="PATRIC" id="fig|1453496.5.peg.3817"/>
<dbReference type="eggNOG" id="COG0637">
    <property type="taxonomic scope" value="Bacteria"/>
</dbReference>
<dbReference type="SFLD" id="SFLDS00003">
    <property type="entry name" value="Haloacid_Dehalogenase"/>
    <property type="match status" value="1"/>
</dbReference>
<dbReference type="InterPro" id="IPR041492">
    <property type="entry name" value="HAD_2"/>
</dbReference>
<proteinExistence type="predicted"/>
<dbReference type="HOGENOM" id="CLU_045011_13_4_6"/>
<name>A0A097R642_HAFAL</name>